<evidence type="ECO:0000256" key="8">
    <source>
        <dbReference type="ARBA" id="ARBA00031344"/>
    </source>
</evidence>
<evidence type="ECO:0000256" key="3">
    <source>
        <dbReference type="ARBA" id="ARBA00020977"/>
    </source>
</evidence>
<comment type="similarity">
    <text evidence="2">Belongs to the COG2 family.</text>
</comment>
<keyword evidence="5" id="KW-0653">Protein transport</keyword>
<dbReference type="EMBL" id="PEDP01000505">
    <property type="protein sequence ID" value="POS85769.1"/>
    <property type="molecule type" value="Genomic_DNA"/>
</dbReference>
<dbReference type="InterPro" id="IPR009316">
    <property type="entry name" value="COG2"/>
</dbReference>
<reference evidence="11 12" key="1">
    <citation type="submission" date="2017-10" db="EMBL/GenBank/DDBJ databases">
        <title>Development of genomic resources for the powdery mildew, Erysiphe pulchra.</title>
        <authorList>
            <person name="Wadl P.A."/>
            <person name="Mack B.M."/>
            <person name="Moore G."/>
            <person name="Beltz S.B."/>
        </authorList>
    </citation>
    <scope>NUCLEOTIDE SEQUENCE [LARGE SCALE GENOMIC DNA]</scope>
    <source>
        <strain evidence="11">Cflorida</strain>
    </source>
</reference>
<dbReference type="GO" id="GO:0000139">
    <property type="term" value="C:Golgi membrane"/>
    <property type="evidence" value="ECO:0007669"/>
    <property type="project" value="UniProtKB-SubCell"/>
</dbReference>
<feature type="region of interest" description="Disordered" evidence="9">
    <location>
        <begin position="1"/>
        <end position="25"/>
    </location>
</feature>
<keyword evidence="4" id="KW-0813">Transport</keyword>
<evidence type="ECO:0000256" key="2">
    <source>
        <dbReference type="ARBA" id="ARBA00007603"/>
    </source>
</evidence>
<dbReference type="InterPro" id="IPR024602">
    <property type="entry name" value="COG_su2_N"/>
</dbReference>
<dbReference type="GO" id="GO:0007030">
    <property type="term" value="P:Golgi organization"/>
    <property type="evidence" value="ECO:0007669"/>
    <property type="project" value="InterPro"/>
</dbReference>
<evidence type="ECO:0000313" key="12">
    <source>
        <dbReference type="Proteomes" id="UP000237438"/>
    </source>
</evidence>
<dbReference type="Pfam" id="PF06148">
    <property type="entry name" value="COG2_N"/>
    <property type="match status" value="1"/>
</dbReference>
<name>A0A2S4PUR7_9PEZI</name>
<feature type="domain" description="Conserved oligomeric Golgi complex subunit 2 N-terminal" evidence="10">
    <location>
        <begin position="31"/>
        <end position="102"/>
    </location>
</feature>
<dbReference type="AlphaFoldDB" id="A0A2S4PUR7"/>
<keyword evidence="12" id="KW-1185">Reference proteome</keyword>
<gene>
    <name evidence="11" type="ORF">EPUL_002004</name>
</gene>
<evidence type="ECO:0000256" key="9">
    <source>
        <dbReference type="SAM" id="MobiDB-lite"/>
    </source>
</evidence>
<accession>A0A2S4PUR7</accession>
<evidence type="ECO:0000256" key="6">
    <source>
        <dbReference type="ARBA" id="ARBA00023034"/>
    </source>
</evidence>
<dbReference type="Proteomes" id="UP000237438">
    <property type="component" value="Unassembled WGS sequence"/>
</dbReference>
<dbReference type="OrthoDB" id="332281at2759"/>
<dbReference type="STRING" id="225359.A0A2S4PUR7"/>
<keyword evidence="6" id="KW-0333">Golgi apparatus</keyword>
<evidence type="ECO:0000313" key="11">
    <source>
        <dbReference type="EMBL" id="POS85769.1"/>
    </source>
</evidence>
<evidence type="ECO:0000259" key="10">
    <source>
        <dbReference type="Pfam" id="PF06148"/>
    </source>
</evidence>
<organism evidence="11 12">
    <name type="scientific">Erysiphe pulchra</name>
    <dbReference type="NCBI Taxonomy" id="225359"/>
    <lineage>
        <taxon>Eukaryota</taxon>
        <taxon>Fungi</taxon>
        <taxon>Dikarya</taxon>
        <taxon>Ascomycota</taxon>
        <taxon>Pezizomycotina</taxon>
        <taxon>Leotiomycetes</taxon>
        <taxon>Erysiphales</taxon>
        <taxon>Erysiphaceae</taxon>
        <taxon>Erysiphe</taxon>
    </lineage>
</organism>
<dbReference type="GO" id="GO:0017119">
    <property type="term" value="C:Golgi transport complex"/>
    <property type="evidence" value="ECO:0007669"/>
    <property type="project" value="TreeGrafter"/>
</dbReference>
<protein>
    <recommendedName>
        <fullName evidence="3">Conserved oligomeric Golgi complex subunit 2</fullName>
    </recommendedName>
    <alternativeName>
        <fullName evidence="8">Component of oligomeric Golgi complex 2</fullName>
    </alternativeName>
</protein>
<evidence type="ECO:0000256" key="7">
    <source>
        <dbReference type="ARBA" id="ARBA00023136"/>
    </source>
</evidence>
<dbReference type="PANTHER" id="PTHR12961:SF0">
    <property type="entry name" value="CONSERVED OLIGOMERIC GOLGI COMPLEX SUBUNIT 2"/>
    <property type="match status" value="1"/>
</dbReference>
<evidence type="ECO:0000256" key="5">
    <source>
        <dbReference type="ARBA" id="ARBA00022927"/>
    </source>
</evidence>
<dbReference type="GO" id="GO:0015031">
    <property type="term" value="P:protein transport"/>
    <property type="evidence" value="ECO:0007669"/>
    <property type="project" value="UniProtKB-KW"/>
</dbReference>
<evidence type="ECO:0000256" key="4">
    <source>
        <dbReference type="ARBA" id="ARBA00022448"/>
    </source>
</evidence>
<keyword evidence="7" id="KW-0472">Membrane</keyword>
<comment type="caution">
    <text evidence="11">The sequence shown here is derived from an EMBL/GenBank/DDBJ whole genome shotgun (WGS) entry which is preliminary data.</text>
</comment>
<sequence>MSQLFDLEGSLGGDPDDENHDNLPYPEALLRSDFLSPDFDASKYLSSLSDRHQTLEDLQSDLKERSQFLSKELLDLVNSNYEQFLNLGSNLKGGEEKLEDIRVGLLGFKSGVLDTRSKIQAKKNNIERLLCVKGNINRQIALGRKLLEIDMRLEELEDRLTSMSLGQIINGTFEGHKTDNIGEKIRKDENRTENRISVMSLENLHWLARDFCSIEGLMAEIGTDNPFITAQKARMIRTKNEIFVNLRKALIQIKMTEEDVKARILKLLVIYQELGAANEAISILREFQ</sequence>
<proteinExistence type="inferred from homology"/>
<dbReference type="PANTHER" id="PTHR12961">
    <property type="entry name" value="CONSERVED OLIGOMERIC GOLGI COMPLEX COMPONENT 2"/>
    <property type="match status" value="1"/>
</dbReference>
<dbReference type="GO" id="GO:0006891">
    <property type="term" value="P:intra-Golgi vesicle-mediated transport"/>
    <property type="evidence" value="ECO:0007669"/>
    <property type="project" value="TreeGrafter"/>
</dbReference>
<comment type="subcellular location">
    <subcellularLocation>
        <location evidence="1">Golgi apparatus membrane</location>
        <topology evidence="1">Peripheral membrane protein</topology>
    </subcellularLocation>
</comment>
<evidence type="ECO:0000256" key="1">
    <source>
        <dbReference type="ARBA" id="ARBA00004395"/>
    </source>
</evidence>